<organism evidence="3">
    <name type="scientific">uncultured bacterium NM_1663</name>
    <dbReference type="NCBI Taxonomy" id="1630017"/>
    <lineage>
        <taxon>Bacteria</taxon>
        <taxon>environmental samples</taxon>
    </lineage>
</organism>
<dbReference type="PROSITE" id="PS00028">
    <property type="entry name" value="ZINC_FINGER_C2H2_1"/>
    <property type="match status" value="1"/>
</dbReference>
<dbReference type="InterPro" id="IPR013087">
    <property type="entry name" value="Znf_C2H2_type"/>
</dbReference>
<feature type="domain" description="C2H2-type" evidence="2">
    <location>
        <begin position="30"/>
        <end position="51"/>
    </location>
</feature>
<evidence type="ECO:0000259" key="2">
    <source>
        <dbReference type="PROSITE" id="PS00028"/>
    </source>
</evidence>
<dbReference type="AlphaFoldDB" id="A0A0E3JRP1"/>
<sequence length="72" mass="7333">MGVGPGGVFQVQFYGVESASGRMCDVTWTCTVSCACGLATTRLLKGHSKMHAPQPLPDAATVAPIPGDRAGA</sequence>
<accession>A0A0E3JRP1</accession>
<evidence type="ECO:0000256" key="1">
    <source>
        <dbReference type="SAM" id="MobiDB-lite"/>
    </source>
</evidence>
<protein>
    <recommendedName>
        <fullName evidence="2">C2H2-type domain-containing protein</fullName>
    </recommendedName>
</protein>
<dbReference type="EMBL" id="KP830097">
    <property type="protein sequence ID" value="AKA59504.1"/>
    <property type="molecule type" value="Genomic_DNA"/>
</dbReference>
<name>A0A0E3JRP1_9BACT</name>
<proteinExistence type="predicted"/>
<feature type="region of interest" description="Disordered" evidence="1">
    <location>
        <begin position="49"/>
        <end position="72"/>
    </location>
</feature>
<evidence type="ECO:0000313" key="3">
    <source>
        <dbReference type="EMBL" id="AKA59504.1"/>
    </source>
</evidence>
<reference evidence="3" key="1">
    <citation type="journal article" date="2015" name="Proc. Natl. Acad. Sci. U.S.A.">
        <title>Multiplexed metagenome mining using short DNA sequence tags facilitates targeted discovery of epoxyketone proteasome inhibitors.</title>
        <authorList>
            <person name="Owen J.G."/>
            <person name="Charlop-Powers Z."/>
            <person name="Smith A.G."/>
            <person name="Ternei M.A."/>
            <person name="Calle P.Y."/>
            <person name="Reddy B.V."/>
            <person name="Montiel D."/>
            <person name="Brady S.F."/>
        </authorList>
    </citation>
    <scope>NUCLEOTIDE SEQUENCE</scope>
</reference>